<proteinExistence type="predicted"/>
<dbReference type="EMBL" id="MHHZ01000014">
    <property type="protein sequence ID" value="OGY41772.1"/>
    <property type="molecule type" value="Genomic_DNA"/>
</dbReference>
<feature type="compositionally biased region" description="Low complexity" evidence="1">
    <location>
        <begin position="46"/>
        <end position="56"/>
    </location>
</feature>
<keyword evidence="2" id="KW-1133">Transmembrane helix</keyword>
<keyword evidence="2" id="KW-0472">Membrane</keyword>
<feature type="compositionally biased region" description="Polar residues" evidence="1">
    <location>
        <begin position="23"/>
        <end position="34"/>
    </location>
</feature>
<name>A0A1G1XP93_9BACT</name>
<accession>A0A1G1XP93</accession>
<evidence type="ECO:0000313" key="4">
    <source>
        <dbReference type="Proteomes" id="UP000176498"/>
    </source>
</evidence>
<evidence type="ECO:0000256" key="2">
    <source>
        <dbReference type="SAM" id="Phobius"/>
    </source>
</evidence>
<dbReference type="AlphaFoldDB" id="A0A1G1XP93"/>
<protein>
    <submittedName>
        <fullName evidence="3">Uncharacterized protein</fullName>
    </submittedName>
</protein>
<gene>
    <name evidence="3" type="ORF">A2Y82_02760</name>
</gene>
<sequence length="353" mass="36583">MPTQTPTNTNSPRDITTYYTLETQGQENQAARQLQRSKGKQRARETAGTTTKAGGKAIKNTGRAVETGGKVVKDTGKAVKYTGKAVKYTGKGIKAGGKGIQAAGKGMTSAGGALTDTVIGAPIGIPLAIVGGGTQAAGVGVSAAGTGVEAAGKVTEAAGKAAEKAGKKIEKGGKKIKEKGKKMGDVGQRMKQAPKAGERKLTRQLNRGRQAAQKTAKGDVGGAKEDVKESIGIQITSGILRQAWAITVGLSFTLVGIIIAIFGLAYINFHFVMKYLVGSKAFCEMGTEFTPGGRMPGKKAPAGGEKIQKEAGRAAKWAEIIALFGLDVFVAFIILSILFIITFPIFTVVAILQ</sequence>
<feature type="transmembrane region" description="Helical" evidence="2">
    <location>
        <begin position="243"/>
        <end position="267"/>
    </location>
</feature>
<comment type="caution">
    <text evidence="3">The sequence shown here is derived from an EMBL/GenBank/DDBJ whole genome shotgun (WGS) entry which is preliminary data.</text>
</comment>
<evidence type="ECO:0000313" key="3">
    <source>
        <dbReference type="EMBL" id="OGY41772.1"/>
    </source>
</evidence>
<evidence type="ECO:0000256" key="1">
    <source>
        <dbReference type="SAM" id="MobiDB-lite"/>
    </source>
</evidence>
<organism evidence="3 4">
    <name type="scientific">Candidatus Buchananbacteria bacterium RBG_13_36_9</name>
    <dbReference type="NCBI Taxonomy" id="1797530"/>
    <lineage>
        <taxon>Bacteria</taxon>
        <taxon>Candidatus Buchananiibacteriota</taxon>
    </lineage>
</organism>
<keyword evidence="2" id="KW-0812">Transmembrane</keyword>
<feature type="region of interest" description="Disordered" evidence="1">
    <location>
        <begin position="176"/>
        <end position="198"/>
    </location>
</feature>
<dbReference type="Proteomes" id="UP000176498">
    <property type="component" value="Unassembled WGS sequence"/>
</dbReference>
<feature type="region of interest" description="Disordered" evidence="1">
    <location>
        <begin position="23"/>
        <end position="56"/>
    </location>
</feature>
<feature type="transmembrane region" description="Helical" evidence="2">
    <location>
        <begin position="320"/>
        <end position="352"/>
    </location>
</feature>
<reference evidence="3 4" key="1">
    <citation type="journal article" date="2016" name="Nat. Commun.">
        <title>Thousands of microbial genomes shed light on interconnected biogeochemical processes in an aquifer system.</title>
        <authorList>
            <person name="Anantharaman K."/>
            <person name="Brown C.T."/>
            <person name="Hug L.A."/>
            <person name="Sharon I."/>
            <person name="Castelle C.J."/>
            <person name="Probst A.J."/>
            <person name="Thomas B.C."/>
            <person name="Singh A."/>
            <person name="Wilkins M.J."/>
            <person name="Karaoz U."/>
            <person name="Brodie E.L."/>
            <person name="Williams K.H."/>
            <person name="Hubbard S.S."/>
            <person name="Banfield J.F."/>
        </authorList>
    </citation>
    <scope>NUCLEOTIDE SEQUENCE [LARGE SCALE GENOMIC DNA]</scope>
</reference>